<dbReference type="SUPFAM" id="SSF110849">
    <property type="entry name" value="ParB/Sulfiredoxin"/>
    <property type="match status" value="1"/>
</dbReference>
<evidence type="ECO:0000313" key="4">
    <source>
        <dbReference type="Proteomes" id="UP000305674"/>
    </source>
</evidence>
<dbReference type="OrthoDB" id="6398595at2"/>
<dbReference type="Proteomes" id="UP000305674">
    <property type="component" value="Unassembled WGS sequence"/>
</dbReference>
<organism evidence="3 4">
    <name type="scientific">Ferrimonas sediminicola</name>
    <dbReference type="NCBI Taxonomy" id="2569538"/>
    <lineage>
        <taxon>Bacteria</taxon>
        <taxon>Pseudomonadati</taxon>
        <taxon>Pseudomonadota</taxon>
        <taxon>Gammaproteobacteria</taxon>
        <taxon>Alteromonadales</taxon>
        <taxon>Ferrimonadaceae</taxon>
        <taxon>Ferrimonas</taxon>
    </lineage>
</organism>
<gene>
    <name evidence="3" type="ORF">FCL40_16955</name>
</gene>
<evidence type="ECO:0000259" key="2">
    <source>
        <dbReference type="SMART" id="SM00470"/>
    </source>
</evidence>
<comment type="caution">
    <text evidence="3">The sequence shown here is derived from an EMBL/GenBank/DDBJ whole genome shotgun (WGS) entry which is preliminary data.</text>
</comment>
<dbReference type="InterPro" id="IPR003115">
    <property type="entry name" value="ParB_N"/>
</dbReference>
<dbReference type="EMBL" id="SWCI01000017">
    <property type="protein sequence ID" value="TKB46864.1"/>
    <property type="molecule type" value="Genomic_DNA"/>
</dbReference>
<feature type="region of interest" description="Disordered" evidence="1">
    <location>
        <begin position="295"/>
        <end position="319"/>
    </location>
</feature>
<dbReference type="InterPro" id="IPR036086">
    <property type="entry name" value="ParB/Sulfiredoxin_sf"/>
</dbReference>
<feature type="domain" description="ParB-like N-terminal" evidence="2">
    <location>
        <begin position="25"/>
        <end position="123"/>
    </location>
</feature>
<dbReference type="SMART" id="SM00470">
    <property type="entry name" value="ParB"/>
    <property type="match status" value="1"/>
</dbReference>
<dbReference type="AlphaFoldDB" id="A0A4U1B8M2"/>
<dbReference type="RefSeq" id="WP_136854483.1">
    <property type="nucleotide sequence ID" value="NZ_SWCI01000017.1"/>
</dbReference>
<proteinExistence type="predicted"/>
<name>A0A4U1B8M2_9GAMM</name>
<feature type="compositionally biased region" description="Low complexity" evidence="1">
    <location>
        <begin position="305"/>
        <end position="319"/>
    </location>
</feature>
<accession>A0A4U1B8M2</accession>
<keyword evidence="4" id="KW-1185">Reference proteome</keyword>
<evidence type="ECO:0000313" key="3">
    <source>
        <dbReference type="EMBL" id="TKB46864.1"/>
    </source>
</evidence>
<protein>
    <recommendedName>
        <fullName evidence="2">ParB-like N-terminal domain-containing protein</fullName>
    </recommendedName>
</protein>
<evidence type="ECO:0000256" key="1">
    <source>
        <dbReference type="SAM" id="MobiDB-lite"/>
    </source>
</evidence>
<sequence>MNQYISDSKRAELDPKLLILDSAMQARDVSLIKDKQVRAAQEIKQDAQDREILDDLRNGLGIKQPIDVFVVDGKHYVVDGFHRTGACLKYLEENPDSGLTITARVIENRTYQEAFAAAQEANQSHGVGVTNDEVMQSKFRALIVGEKSSLSVSQVAEKVGCSRGQANHIARGLKACREALGDEHEYEFNDLARFAESLKEGLEKKHYLPTSAWDSKGFPKIRPLSDAVTGKGFLPKDMNNDEWEQHQIKGASEAVSRLVAQYGEDYFREGLRKAVKGLGLGVSVTLRNKWLEEAGAMEGDEAPQDWDSSSDNSSSDPDF</sequence>
<reference evidence="3 4" key="1">
    <citation type="submission" date="2019-04" db="EMBL/GenBank/DDBJ databases">
        <authorList>
            <person name="Hwang J.C."/>
        </authorList>
    </citation>
    <scope>NUCLEOTIDE SEQUENCE [LARGE SCALE GENOMIC DNA]</scope>
    <source>
        <strain evidence="3 4">IMCC35001</strain>
    </source>
</reference>